<proteinExistence type="predicted"/>
<organism evidence="1 2">
    <name type="scientific">Candidatus Uhrbacteria bacterium RIFCSPLOWO2_02_FULL_48_12</name>
    <dbReference type="NCBI Taxonomy" id="1802407"/>
    <lineage>
        <taxon>Bacteria</taxon>
        <taxon>Candidatus Uhriibacteriota</taxon>
    </lineage>
</organism>
<evidence type="ECO:0008006" key="3">
    <source>
        <dbReference type="Google" id="ProtNLM"/>
    </source>
</evidence>
<protein>
    <recommendedName>
        <fullName evidence="3">t-SNARE coiled-coil homology domain-containing protein</fullName>
    </recommendedName>
</protein>
<name>A0A1F7V9H1_9BACT</name>
<comment type="caution">
    <text evidence="1">The sequence shown here is derived from an EMBL/GenBank/DDBJ whole genome shotgun (WGS) entry which is preliminary data.</text>
</comment>
<dbReference type="EMBL" id="MGEP01000038">
    <property type="protein sequence ID" value="OGL87166.1"/>
    <property type="molecule type" value="Genomic_DNA"/>
</dbReference>
<gene>
    <name evidence="1" type="ORF">A3I40_01280</name>
</gene>
<reference evidence="1 2" key="1">
    <citation type="journal article" date="2016" name="Nat. Commun.">
        <title>Thousands of microbial genomes shed light on interconnected biogeochemical processes in an aquifer system.</title>
        <authorList>
            <person name="Anantharaman K."/>
            <person name="Brown C.T."/>
            <person name="Hug L.A."/>
            <person name="Sharon I."/>
            <person name="Castelle C.J."/>
            <person name="Probst A.J."/>
            <person name="Thomas B.C."/>
            <person name="Singh A."/>
            <person name="Wilkins M.J."/>
            <person name="Karaoz U."/>
            <person name="Brodie E.L."/>
            <person name="Williams K.H."/>
            <person name="Hubbard S.S."/>
            <person name="Banfield J.F."/>
        </authorList>
    </citation>
    <scope>NUCLEOTIDE SEQUENCE [LARGE SCALE GENOMIC DNA]</scope>
</reference>
<dbReference type="Gene3D" id="1.20.5.110">
    <property type="match status" value="1"/>
</dbReference>
<dbReference type="STRING" id="1802407.A3I40_01280"/>
<evidence type="ECO:0000313" key="2">
    <source>
        <dbReference type="Proteomes" id="UP000178723"/>
    </source>
</evidence>
<sequence length="126" mass="15441">MSEPLTVEHFNKFEKRVDERFDKVDERFDKVDTRFDKVDTRLDKMDKRFDGIDIRLDKVDERFDKVDKALKDNGEILTELKIHMDKRFDKLEKLLMLEERFEQYKERTDIRFRKIGEHLAMPELTV</sequence>
<evidence type="ECO:0000313" key="1">
    <source>
        <dbReference type="EMBL" id="OGL87166.1"/>
    </source>
</evidence>
<dbReference type="Gene3D" id="3.90.20.10">
    <property type="match status" value="1"/>
</dbReference>
<dbReference type="SUPFAM" id="SSF57997">
    <property type="entry name" value="Tropomyosin"/>
    <property type="match status" value="1"/>
</dbReference>
<dbReference type="Proteomes" id="UP000178723">
    <property type="component" value="Unassembled WGS sequence"/>
</dbReference>
<dbReference type="AlphaFoldDB" id="A0A1F7V9H1"/>
<accession>A0A1F7V9H1</accession>